<evidence type="ECO:0000313" key="6">
    <source>
        <dbReference type="EMBL" id="MEK0083333.1"/>
    </source>
</evidence>
<dbReference type="PROSITE" id="PS50931">
    <property type="entry name" value="HTH_LYSR"/>
    <property type="match status" value="1"/>
</dbReference>
<protein>
    <submittedName>
        <fullName evidence="6">Transcriptional regulator GcvA</fullName>
    </submittedName>
</protein>
<dbReference type="Gene3D" id="3.40.190.10">
    <property type="entry name" value="Periplasmic binding protein-like II"/>
    <property type="match status" value="2"/>
</dbReference>
<reference evidence="6 7" key="1">
    <citation type="submission" date="2024-01" db="EMBL/GenBank/DDBJ databases">
        <title>Multi-omics insights into the function and evolution of sodium benzoate biodegradation pathways in Benzoatithermus flavus gen. nov., sp. nov. from hot spring.</title>
        <authorList>
            <person name="Hu C.-J."/>
            <person name="Li W.-J."/>
        </authorList>
    </citation>
    <scope>NUCLEOTIDE SEQUENCE [LARGE SCALE GENOMIC DNA]</scope>
    <source>
        <strain evidence="6 7">SYSU G07066</strain>
    </source>
</reference>
<evidence type="ECO:0000313" key="7">
    <source>
        <dbReference type="Proteomes" id="UP001375743"/>
    </source>
</evidence>
<dbReference type="InterPro" id="IPR005119">
    <property type="entry name" value="LysR_subst-bd"/>
</dbReference>
<proteinExistence type="inferred from homology"/>
<dbReference type="EMBL" id="JBBLZC010000007">
    <property type="protein sequence ID" value="MEK0083333.1"/>
    <property type="molecule type" value="Genomic_DNA"/>
</dbReference>
<dbReference type="InterPro" id="IPR036390">
    <property type="entry name" value="WH_DNA-bd_sf"/>
</dbReference>
<keyword evidence="7" id="KW-1185">Reference proteome</keyword>
<dbReference type="RefSeq" id="WP_418159176.1">
    <property type="nucleotide sequence ID" value="NZ_JBBLZC010000007.1"/>
</dbReference>
<dbReference type="SUPFAM" id="SSF53850">
    <property type="entry name" value="Periplasmic binding protein-like II"/>
    <property type="match status" value="1"/>
</dbReference>
<evidence type="ECO:0000256" key="1">
    <source>
        <dbReference type="ARBA" id="ARBA00009437"/>
    </source>
</evidence>
<feature type="domain" description="HTH lysR-type" evidence="5">
    <location>
        <begin position="6"/>
        <end position="63"/>
    </location>
</feature>
<evidence type="ECO:0000256" key="2">
    <source>
        <dbReference type="ARBA" id="ARBA00023015"/>
    </source>
</evidence>
<keyword evidence="3" id="KW-0238">DNA-binding</keyword>
<comment type="caution">
    <text evidence="6">The sequence shown here is derived from an EMBL/GenBank/DDBJ whole genome shotgun (WGS) entry which is preliminary data.</text>
</comment>
<evidence type="ECO:0000259" key="5">
    <source>
        <dbReference type="PROSITE" id="PS50931"/>
    </source>
</evidence>
<dbReference type="InterPro" id="IPR058163">
    <property type="entry name" value="LysR-type_TF_proteobact-type"/>
</dbReference>
<sequence>MQRRLPPLHALRVFEAAARHGSFAKAADELAVTPAAVSQQIRQLEADLGVALFRRLPRGLVVSEAARRALPELEKAFAHLARAVEDMRGGERAGPLVISVIPSFAARWLMPRLGGFIETYPEIEVTVRSELRSVDFAREDVDLGIRYGKGIYPGLDTRLLLTEEVFPVCAPSLLAGRHPLRRLDDLRHHTLLHDRALTGEEPSLYWRHWLRDAGVSRIDADRGPGFTDATMLMEAALRGLGVALGRSGLCADDLAAGRLVRPFTESRPADYAYYVVTPEGHAANPRVAAFLAWLEVEAAKSRLVTAGTNA</sequence>
<dbReference type="Pfam" id="PF00126">
    <property type="entry name" value="HTH_1"/>
    <property type="match status" value="1"/>
</dbReference>
<keyword evidence="2" id="KW-0805">Transcription regulation</keyword>
<dbReference type="PANTHER" id="PTHR30537:SF26">
    <property type="entry name" value="GLYCINE CLEAVAGE SYSTEM TRANSCRIPTIONAL ACTIVATOR"/>
    <property type="match status" value="1"/>
</dbReference>
<dbReference type="CDD" id="cd08432">
    <property type="entry name" value="PBP2_GcdR_TrpI_HvrB_AmpR_like"/>
    <property type="match status" value="1"/>
</dbReference>
<dbReference type="SUPFAM" id="SSF46785">
    <property type="entry name" value="Winged helix' DNA-binding domain"/>
    <property type="match status" value="1"/>
</dbReference>
<evidence type="ECO:0000256" key="3">
    <source>
        <dbReference type="ARBA" id="ARBA00023125"/>
    </source>
</evidence>
<comment type="similarity">
    <text evidence="1">Belongs to the LysR transcriptional regulatory family.</text>
</comment>
<name>A0ABU8XQ46_9PROT</name>
<gene>
    <name evidence="6" type="primary">gcvA</name>
    <name evidence="6" type="ORF">U1T56_09215</name>
</gene>
<dbReference type="InterPro" id="IPR000847">
    <property type="entry name" value="LysR_HTH_N"/>
</dbReference>
<dbReference type="InterPro" id="IPR036388">
    <property type="entry name" value="WH-like_DNA-bd_sf"/>
</dbReference>
<dbReference type="Proteomes" id="UP001375743">
    <property type="component" value="Unassembled WGS sequence"/>
</dbReference>
<organism evidence="6 7">
    <name type="scientific">Benzoatithermus flavus</name>
    <dbReference type="NCBI Taxonomy" id="3108223"/>
    <lineage>
        <taxon>Bacteria</taxon>
        <taxon>Pseudomonadati</taxon>
        <taxon>Pseudomonadota</taxon>
        <taxon>Alphaproteobacteria</taxon>
        <taxon>Geminicoccales</taxon>
        <taxon>Geminicoccaceae</taxon>
        <taxon>Benzoatithermus</taxon>
    </lineage>
</organism>
<dbReference type="NCBIfam" id="NF008352">
    <property type="entry name" value="PRK11139.1"/>
    <property type="match status" value="1"/>
</dbReference>
<dbReference type="PRINTS" id="PR00039">
    <property type="entry name" value="HTHLYSR"/>
</dbReference>
<keyword evidence="4" id="KW-0804">Transcription</keyword>
<dbReference type="Pfam" id="PF03466">
    <property type="entry name" value="LysR_substrate"/>
    <property type="match status" value="1"/>
</dbReference>
<evidence type="ECO:0000256" key="4">
    <source>
        <dbReference type="ARBA" id="ARBA00023163"/>
    </source>
</evidence>
<dbReference type="Gene3D" id="1.10.10.10">
    <property type="entry name" value="Winged helix-like DNA-binding domain superfamily/Winged helix DNA-binding domain"/>
    <property type="match status" value="1"/>
</dbReference>
<accession>A0ABU8XQ46</accession>
<dbReference type="PANTHER" id="PTHR30537">
    <property type="entry name" value="HTH-TYPE TRANSCRIPTIONAL REGULATOR"/>
    <property type="match status" value="1"/>
</dbReference>